<dbReference type="Pfam" id="PF03009">
    <property type="entry name" value="GDPD"/>
    <property type="match status" value="1"/>
</dbReference>
<keyword evidence="3" id="KW-1185">Reference proteome</keyword>
<dbReference type="RefSeq" id="WP_173493652.1">
    <property type="nucleotide sequence ID" value="NZ_CP054056.1"/>
</dbReference>
<reference evidence="2 3" key="1">
    <citation type="submission" date="2020-05" db="EMBL/GenBank/DDBJ databases">
        <title>Aquirufa sp. strain 15G-AUS-rot a new Aquirufa species.</title>
        <authorList>
            <person name="Pitt A."/>
            <person name="Hahn M.W."/>
        </authorList>
    </citation>
    <scope>NUCLEOTIDE SEQUENCE [LARGE SCALE GENOMIC DNA]</scope>
    <source>
        <strain evidence="2 3">15G-AUS-rot</strain>
    </source>
</reference>
<dbReference type="GO" id="GO:0008081">
    <property type="term" value="F:phosphoric diester hydrolase activity"/>
    <property type="evidence" value="ECO:0007669"/>
    <property type="project" value="InterPro"/>
</dbReference>
<evidence type="ECO:0000259" key="1">
    <source>
        <dbReference type="PROSITE" id="PS51704"/>
    </source>
</evidence>
<accession>A0A7D4TU98</accession>
<dbReference type="GO" id="GO:0006629">
    <property type="term" value="P:lipid metabolic process"/>
    <property type="evidence" value="ECO:0007669"/>
    <property type="project" value="InterPro"/>
</dbReference>
<dbReference type="KEGG" id="aqg:HRU87_04030"/>
<dbReference type="AlphaFoldDB" id="A0A7D4TU98"/>
<evidence type="ECO:0000313" key="2">
    <source>
        <dbReference type="EMBL" id="QKJ25355.1"/>
    </source>
</evidence>
<dbReference type="Proteomes" id="UP000501003">
    <property type="component" value="Chromosome"/>
</dbReference>
<evidence type="ECO:0000313" key="3">
    <source>
        <dbReference type="Proteomes" id="UP000501003"/>
    </source>
</evidence>
<dbReference type="PANTHER" id="PTHR43805">
    <property type="entry name" value="GLYCEROPHOSPHORYL DIESTER PHOSPHODIESTERASE"/>
    <property type="match status" value="1"/>
</dbReference>
<name>A0A7D4TU98_9MICO</name>
<gene>
    <name evidence="2" type="ORF">HRU87_04030</name>
</gene>
<dbReference type="Gene3D" id="3.20.20.190">
    <property type="entry name" value="Phosphatidylinositol (PI) phosphodiesterase"/>
    <property type="match status" value="1"/>
</dbReference>
<dbReference type="InterPro" id="IPR017946">
    <property type="entry name" value="PLC-like_Pdiesterase_TIM-brl"/>
</dbReference>
<feature type="domain" description="GP-PDE" evidence="1">
    <location>
        <begin position="14"/>
        <end position="252"/>
    </location>
</feature>
<dbReference type="PANTHER" id="PTHR43805:SF1">
    <property type="entry name" value="GP-PDE DOMAIN-CONTAINING PROTEIN"/>
    <property type="match status" value="1"/>
</dbReference>
<proteinExistence type="predicted"/>
<dbReference type="PROSITE" id="PS51704">
    <property type="entry name" value="GP_PDE"/>
    <property type="match status" value="1"/>
</dbReference>
<protein>
    <submittedName>
        <fullName evidence="2">Glycerophosphodiester phosphodiesterase</fullName>
    </submittedName>
</protein>
<sequence>MTTEVLSYFQTERPHLLAHRGLSQHSPIIDENSLEAFAQALQHGATHIESDVHATSDGVALLFHDDDLSRVAGLPMKIAELSYQEVSQVRLTNGSAIPTLEEALVRFPDVKLNLDVKSKGAVSPTAEVINRLNAHDRVLVSSFSSRRRLSTLRLLEQPVATSASMKEVIQLLVSHWFFGLGFRRVARGLNALQIPPTQGPLKLATAGFVRRLRNAGLEVHFWTVNSQDQADQLVALGASGIVSDRVDQIKLW</sequence>
<dbReference type="SUPFAM" id="SSF51695">
    <property type="entry name" value="PLC-like phosphodiesterases"/>
    <property type="match status" value="1"/>
</dbReference>
<organism evidence="2 3">
    <name type="scientific">Aquiluna borgnonia</name>
    <dbReference type="NCBI Taxonomy" id="2499157"/>
    <lineage>
        <taxon>Bacteria</taxon>
        <taxon>Bacillati</taxon>
        <taxon>Actinomycetota</taxon>
        <taxon>Actinomycetes</taxon>
        <taxon>Micrococcales</taxon>
        <taxon>Microbacteriaceae</taxon>
        <taxon>Luna cluster</taxon>
        <taxon>Luna-1 subcluster</taxon>
        <taxon>Aquiluna</taxon>
    </lineage>
</organism>
<dbReference type="EMBL" id="CP054056">
    <property type="protein sequence ID" value="QKJ25355.1"/>
    <property type="molecule type" value="Genomic_DNA"/>
</dbReference>
<dbReference type="InterPro" id="IPR030395">
    <property type="entry name" value="GP_PDE_dom"/>
</dbReference>